<protein>
    <submittedName>
        <fullName evidence="1">Beta-defensin 15</fullName>
    </submittedName>
</protein>
<dbReference type="OrthoDB" id="9603676at2759"/>
<evidence type="ECO:0000313" key="1">
    <source>
        <dbReference type="EMBL" id="KAG8525019.1"/>
    </source>
</evidence>
<dbReference type="Proteomes" id="UP000700334">
    <property type="component" value="Unassembled WGS sequence"/>
</dbReference>
<reference evidence="1" key="1">
    <citation type="journal article" date="2021" name="Evol. Appl.">
        <title>The genome of the Pyrenean desman and the effects of bottlenecks and inbreeding on the genomic landscape of an endangered species.</title>
        <authorList>
            <person name="Escoda L."/>
            <person name="Castresana J."/>
        </authorList>
    </citation>
    <scope>NUCLEOTIDE SEQUENCE</scope>
    <source>
        <strain evidence="1">IBE-C5619</strain>
    </source>
</reference>
<comment type="caution">
    <text evidence="1">The sequence shown here is derived from an EMBL/GenBank/DDBJ whole genome shotgun (WGS) entry which is preliminary data.</text>
</comment>
<name>A0A8J6BT63_GALPY</name>
<gene>
    <name evidence="1" type="ORF">J0S82_009428</name>
</gene>
<sequence>TAFFDEKCYRHQGKCARSCQKNQELVALCQRGLKCCVPFQKCENALIPPLY</sequence>
<feature type="non-terminal residue" evidence="1">
    <location>
        <position position="1"/>
    </location>
</feature>
<proteinExistence type="predicted"/>
<evidence type="ECO:0000313" key="2">
    <source>
        <dbReference type="Proteomes" id="UP000700334"/>
    </source>
</evidence>
<organism evidence="1 2">
    <name type="scientific">Galemys pyrenaicus</name>
    <name type="common">Iberian desman</name>
    <name type="synonym">Pyrenean desman</name>
    <dbReference type="NCBI Taxonomy" id="202257"/>
    <lineage>
        <taxon>Eukaryota</taxon>
        <taxon>Metazoa</taxon>
        <taxon>Chordata</taxon>
        <taxon>Craniata</taxon>
        <taxon>Vertebrata</taxon>
        <taxon>Euteleostomi</taxon>
        <taxon>Mammalia</taxon>
        <taxon>Eutheria</taxon>
        <taxon>Laurasiatheria</taxon>
        <taxon>Eulipotyphla</taxon>
        <taxon>Talpidae</taxon>
        <taxon>Galemys</taxon>
    </lineage>
</organism>
<keyword evidence="2" id="KW-1185">Reference proteome</keyword>
<dbReference type="Gene3D" id="3.10.360.10">
    <property type="entry name" value="Antimicrobial Peptide, Beta-defensin 2, Chain A"/>
    <property type="match status" value="1"/>
</dbReference>
<accession>A0A8J6BT63</accession>
<dbReference type="EMBL" id="JAGFMF010010618">
    <property type="protein sequence ID" value="KAG8525019.1"/>
    <property type="molecule type" value="Genomic_DNA"/>
</dbReference>
<dbReference type="AlphaFoldDB" id="A0A8J6BT63"/>